<organism evidence="2 3">
    <name type="scientific">Pseudonocardia thermophila</name>
    <dbReference type="NCBI Taxonomy" id="1848"/>
    <lineage>
        <taxon>Bacteria</taxon>
        <taxon>Bacillati</taxon>
        <taxon>Actinomycetota</taxon>
        <taxon>Actinomycetes</taxon>
        <taxon>Pseudonocardiales</taxon>
        <taxon>Pseudonocardiaceae</taxon>
        <taxon>Pseudonocardia</taxon>
    </lineage>
</organism>
<protein>
    <submittedName>
        <fullName evidence="2">Uncharacterized protein</fullName>
    </submittedName>
</protein>
<dbReference type="AlphaFoldDB" id="A0A1M7BDQ0"/>
<dbReference type="RefSeq" id="WP_073460571.1">
    <property type="nucleotide sequence ID" value="NZ_FRAP01000035.1"/>
</dbReference>
<accession>A0A1M7BDQ0</accession>
<reference evidence="2 3" key="1">
    <citation type="submission" date="2016-11" db="EMBL/GenBank/DDBJ databases">
        <authorList>
            <person name="Jaros S."/>
            <person name="Januszkiewicz K."/>
            <person name="Wedrychowicz H."/>
        </authorList>
    </citation>
    <scope>NUCLEOTIDE SEQUENCE [LARGE SCALE GENOMIC DNA]</scope>
    <source>
        <strain evidence="2 3">DSM 43832</strain>
    </source>
</reference>
<dbReference type="EMBL" id="FRAP01000035">
    <property type="protein sequence ID" value="SHL53155.1"/>
    <property type="molecule type" value="Genomic_DNA"/>
</dbReference>
<feature type="region of interest" description="Disordered" evidence="1">
    <location>
        <begin position="1"/>
        <end position="32"/>
    </location>
</feature>
<feature type="compositionally biased region" description="Basic residues" evidence="1">
    <location>
        <begin position="1"/>
        <end position="12"/>
    </location>
</feature>
<dbReference type="Proteomes" id="UP000184363">
    <property type="component" value="Unassembled WGS sequence"/>
</dbReference>
<name>A0A1M7BDQ0_PSETH</name>
<sequence>MPQTTTRRRRPATKTTTPAKTAAASAPAEQDDYDETVAAVVDLPGTVVHTVQFERDGVVEEHTFTARPRMTYKRMADIVKARRSGDGVDALAAFERMIRPALLDDDGTPANWEPEVRGGVFIDPDGNERPVEDLQELLAFENGSSRRRWIHLMDKDDYVDVEMGEISDFYERLFEEASERPTQRPSRSSRR</sequence>
<dbReference type="STRING" id="1848.SAMN05443637_13518"/>
<evidence type="ECO:0000256" key="1">
    <source>
        <dbReference type="SAM" id="MobiDB-lite"/>
    </source>
</evidence>
<evidence type="ECO:0000313" key="3">
    <source>
        <dbReference type="Proteomes" id="UP000184363"/>
    </source>
</evidence>
<keyword evidence="3" id="KW-1185">Reference proteome</keyword>
<evidence type="ECO:0000313" key="2">
    <source>
        <dbReference type="EMBL" id="SHL53155.1"/>
    </source>
</evidence>
<feature type="compositionally biased region" description="Low complexity" evidence="1">
    <location>
        <begin position="13"/>
        <end position="28"/>
    </location>
</feature>
<gene>
    <name evidence="2" type="ORF">SAMN05443637_13518</name>
</gene>
<proteinExistence type="predicted"/>